<organism evidence="2 3">
    <name type="scientific">Streptomyces capoamus</name>
    <dbReference type="NCBI Taxonomy" id="68183"/>
    <lineage>
        <taxon>Bacteria</taxon>
        <taxon>Bacillati</taxon>
        <taxon>Actinomycetota</taxon>
        <taxon>Actinomycetes</taxon>
        <taxon>Kitasatosporales</taxon>
        <taxon>Streptomycetaceae</taxon>
        <taxon>Streptomyces</taxon>
    </lineage>
</organism>
<dbReference type="AlphaFoldDB" id="A0A919F3K3"/>
<evidence type="ECO:0000313" key="3">
    <source>
        <dbReference type="Proteomes" id="UP000619355"/>
    </source>
</evidence>
<dbReference type="EMBL" id="BNBF01000041">
    <property type="protein sequence ID" value="GHG76397.1"/>
    <property type="molecule type" value="Genomic_DNA"/>
</dbReference>
<feature type="compositionally biased region" description="Polar residues" evidence="1">
    <location>
        <begin position="48"/>
        <end position="62"/>
    </location>
</feature>
<feature type="region of interest" description="Disordered" evidence="1">
    <location>
        <begin position="48"/>
        <end position="70"/>
    </location>
</feature>
<protein>
    <submittedName>
        <fullName evidence="2">Uncharacterized protein</fullName>
    </submittedName>
</protein>
<proteinExistence type="predicted"/>
<evidence type="ECO:0000256" key="1">
    <source>
        <dbReference type="SAM" id="MobiDB-lite"/>
    </source>
</evidence>
<sequence length="131" mass="13437">MATTACEKPAGGASSGGLTARGPGPRAPGSSGRLLLVGSLWARRLIAPTTTGRQASTGQTLTLVPDIPDPANPAGALTGRLTSDRFEMALLTVVNSVVFRSSGRDLTTAGTYTWVEGVVPARRPVVARLPQ</sequence>
<dbReference type="RefSeq" id="WP_189986578.1">
    <property type="nucleotide sequence ID" value="NZ_BNBF01000041.1"/>
</dbReference>
<feature type="compositionally biased region" description="Low complexity" evidence="1">
    <location>
        <begin position="16"/>
        <end position="31"/>
    </location>
</feature>
<reference evidence="3" key="1">
    <citation type="journal article" date="2019" name="Int. J. Syst. Evol. Microbiol.">
        <title>The Global Catalogue of Microorganisms (GCM) 10K type strain sequencing project: providing services to taxonomists for standard genome sequencing and annotation.</title>
        <authorList>
            <consortium name="The Broad Institute Genomics Platform"/>
            <consortium name="The Broad Institute Genome Sequencing Center for Infectious Disease"/>
            <person name="Wu L."/>
            <person name="Ma J."/>
        </authorList>
    </citation>
    <scope>NUCLEOTIDE SEQUENCE [LARGE SCALE GENOMIC DNA]</scope>
    <source>
        <strain evidence="3">JCM 4253</strain>
    </source>
</reference>
<keyword evidence="3" id="KW-1185">Reference proteome</keyword>
<dbReference type="Proteomes" id="UP000619355">
    <property type="component" value="Unassembled WGS sequence"/>
</dbReference>
<comment type="caution">
    <text evidence="2">The sequence shown here is derived from an EMBL/GenBank/DDBJ whole genome shotgun (WGS) entry which is preliminary data.</text>
</comment>
<evidence type="ECO:0000313" key="2">
    <source>
        <dbReference type="EMBL" id="GHG76397.1"/>
    </source>
</evidence>
<name>A0A919F3K3_9ACTN</name>
<feature type="region of interest" description="Disordered" evidence="1">
    <location>
        <begin position="1"/>
        <end position="31"/>
    </location>
</feature>
<accession>A0A919F3K3</accession>
<gene>
    <name evidence="2" type="ORF">GCM10018980_74300</name>
</gene>